<evidence type="ECO:0000256" key="11">
    <source>
        <dbReference type="ARBA" id="ARBA00022679"/>
    </source>
</evidence>
<comment type="pathway">
    <text evidence="6">Cofactor biosynthesis; adenosylcobalamin biosynthesis; adenosylcobalamin from cob(II)yrinate a,c-diamide: step 5/7.</text>
</comment>
<evidence type="ECO:0000256" key="8">
    <source>
        <dbReference type="ARBA" id="ARBA00012016"/>
    </source>
</evidence>
<comment type="function">
    <text evidence="4">Catalyzes ATP-dependent phosphorylation of adenosylcobinamide and addition of GMP to adenosylcobinamide phosphate.</text>
</comment>
<dbReference type="GO" id="GO:0043752">
    <property type="term" value="F:adenosylcobinamide kinase activity"/>
    <property type="evidence" value="ECO:0007669"/>
    <property type="project" value="UniProtKB-EC"/>
</dbReference>
<keyword evidence="13 18" id="KW-0418">Kinase</keyword>
<dbReference type="GO" id="GO:0005525">
    <property type="term" value="F:GTP binding"/>
    <property type="evidence" value="ECO:0007669"/>
    <property type="project" value="UniProtKB-KW"/>
</dbReference>
<evidence type="ECO:0000256" key="12">
    <source>
        <dbReference type="ARBA" id="ARBA00022741"/>
    </source>
</evidence>
<dbReference type="AlphaFoldDB" id="A0A857GJR1"/>
<evidence type="ECO:0000256" key="10">
    <source>
        <dbReference type="ARBA" id="ARBA00022573"/>
    </source>
</evidence>
<evidence type="ECO:0000313" key="19">
    <source>
        <dbReference type="Proteomes" id="UP000463949"/>
    </source>
</evidence>
<dbReference type="GO" id="GO:0008820">
    <property type="term" value="F:cobinamide phosphate guanylyltransferase activity"/>
    <property type="evidence" value="ECO:0007669"/>
    <property type="project" value="UniProtKB-EC"/>
</dbReference>
<dbReference type="PANTHER" id="PTHR34848:SF1">
    <property type="entry name" value="BIFUNCTIONAL ADENOSYLCOBALAMIN BIOSYNTHESIS PROTEIN COBU"/>
    <property type="match status" value="1"/>
</dbReference>
<sequence length="147" mass="16470">MQLFIGGASAGKRDAVKQRFPGAMWWRLAPGQRLHEVSQVMLPNTPLVLHGLFEWLTAVLDSDISSDEWRAQWREDLQRLEQAAAAENVALVIIANELGRGLVPVARHQRRLRDLSGWFTQDAAAHAEQVWYVRHGLVQALKGASAN</sequence>
<dbReference type="GO" id="GO:0009236">
    <property type="term" value="P:cobalamin biosynthetic process"/>
    <property type="evidence" value="ECO:0007669"/>
    <property type="project" value="UniProtKB-UniPathway"/>
</dbReference>
<evidence type="ECO:0000256" key="13">
    <source>
        <dbReference type="ARBA" id="ARBA00022777"/>
    </source>
</evidence>
<dbReference type="EC" id="2.7.7.62" evidence="9"/>
<dbReference type="Proteomes" id="UP000463949">
    <property type="component" value="Chromosome"/>
</dbReference>
<evidence type="ECO:0000256" key="17">
    <source>
        <dbReference type="ARBA" id="ARBA00030571"/>
    </source>
</evidence>
<proteinExistence type="inferred from homology"/>
<evidence type="ECO:0000256" key="7">
    <source>
        <dbReference type="ARBA" id="ARBA00007490"/>
    </source>
</evidence>
<evidence type="ECO:0000256" key="14">
    <source>
        <dbReference type="ARBA" id="ARBA00022840"/>
    </source>
</evidence>
<organism evidence="18 19">
    <name type="scientific">Vreelandella aquamarina</name>
    <dbReference type="NCBI Taxonomy" id="77097"/>
    <lineage>
        <taxon>Bacteria</taxon>
        <taxon>Pseudomonadati</taxon>
        <taxon>Pseudomonadota</taxon>
        <taxon>Gammaproteobacteria</taxon>
        <taxon>Oceanospirillales</taxon>
        <taxon>Halomonadaceae</taxon>
        <taxon>Vreelandella</taxon>
    </lineage>
</organism>
<dbReference type="PANTHER" id="PTHR34848">
    <property type="match status" value="1"/>
</dbReference>
<evidence type="ECO:0000313" key="18">
    <source>
        <dbReference type="EMBL" id="QHD49519.1"/>
    </source>
</evidence>
<name>A0A857GJR1_9GAMM</name>
<evidence type="ECO:0000256" key="4">
    <source>
        <dbReference type="ARBA" id="ARBA00003889"/>
    </source>
</evidence>
<dbReference type="RefSeq" id="WP_159341851.1">
    <property type="nucleotide sequence ID" value="NZ_CP024621.1"/>
</dbReference>
<dbReference type="KEGG" id="hmd:CTT34_07345"/>
<comment type="catalytic activity">
    <reaction evidence="2">
        <text>adenosylcob(III)inamide phosphate + GTP + H(+) = adenosylcob(III)inamide-GDP + diphosphate</text>
        <dbReference type="Rhea" id="RHEA:22712"/>
        <dbReference type="ChEBI" id="CHEBI:15378"/>
        <dbReference type="ChEBI" id="CHEBI:33019"/>
        <dbReference type="ChEBI" id="CHEBI:37565"/>
        <dbReference type="ChEBI" id="CHEBI:58502"/>
        <dbReference type="ChEBI" id="CHEBI:60487"/>
        <dbReference type="EC" id="2.7.7.62"/>
    </reaction>
</comment>
<comment type="catalytic activity">
    <reaction evidence="3">
        <text>adenosylcob(III)inamide + GTP = adenosylcob(III)inamide phosphate + GDP + H(+)</text>
        <dbReference type="Rhea" id="RHEA:15765"/>
        <dbReference type="ChEBI" id="CHEBI:2480"/>
        <dbReference type="ChEBI" id="CHEBI:15378"/>
        <dbReference type="ChEBI" id="CHEBI:37565"/>
        <dbReference type="ChEBI" id="CHEBI:58189"/>
        <dbReference type="ChEBI" id="CHEBI:58502"/>
        <dbReference type="EC" id="2.7.1.156"/>
    </reaction>
</comment>
<evidence type="ECO:0000256" key="3">
    <source>
        <dbReference type="ARBA" id="ARBA00001522"/>
    </source>
</evidence>
<evidence type="ECO:0000256" key="16">
    <source>
        <dbReference type="ARBA" id="ARBA00029570"/>
    </source>
</evidence>
<evidence type="ECO:0000256" key="1">
    <source>
        <dbReference type="ARBA" id="ARBA00000312"/>
    </source>
</evidence>
<keyword evidence="12" id="KW-0547">Nucleotide-binding</keyword>
<comment type="similarity">
    <text evidence="7">Belongs to the CobU/CobP family.</text>
</comment>
<reference evidence="18 19" key="1">
    <citation type="submission" date="2017-10" db="EMBL/GenBank/DDBJ databases">
        <title>Coral associated bacteria.</title>
        <authorList>
            <person name="Wang X."/>
        </authorList>
    </citation>
    <scope>NUCLEOTIDE SEQUENCE [LARGE SCALE GENOMIC DNA]</scope>
    <source>
        <strain evidence="18 19">SCSIO 43005</strain>
    </source>
</reference>
<gene>
    <name evidence="18" type="ORF">CTT34_07345</name>
</gene>
<protein>
    <recommendedName>
        <fullName evidence="16">Adenosylcobinamide kinase</fullName>
        <ecNumber evidence="8">2.7.1.156</ecNumber>
        <ecNumber evidence="9">2.7.7.62</ecNumber>
    </recommendedName>
    <alternativeName>
        <fullName evidence="17">Adenosylcobinamide-phosphate guanylyltransferase</fullName>
    </alternativeName>
</protein>
<keyword evidence="15" id="KW-0342">GTP-binding</keyword>
<evidence type="ECO:0000256" key="2">
    <source>
        <dbReference type="ARBA" id="ARBA00000711"/>
    </source>
</evidence>
<dbReference type="OrthoDB" id="9788370at2"/>
<evidence type="ECO:0000256" key="9">
    <source>
        <dbReference type="ARBA" id="ARBA00012523"/>
    </source>
</evidence>
<comment type="pathway">
    <text evidence="5">Cofactor biosynthesis; adenosylcobalamin biosynthesis; adenosylcobalamin from cob(II)yrinate a,c-diamide: step 6/7.</text>
</comment>
<dbReference type="InterPro" id="IPR003203">
    <property type="entry name" value="CobU/CobP"/>
</dbReference>
<keyword evidence="14" id="KW-0067">ATP-binding</keyword>
<comment type="catalytic activity">
    <reaction evidence="1">
        <text>adenosylcob(III)inamide + ATP = adenosylcob(III)inamide phosphate + ADP + H(+)</text>
        <dbReference type="Rhea" id="RHEA:15769"/>
        <dbReference type="ChEBI" id="CHEBI:2480"/>
        <dbReference type="ChEBI" id="CHEBI:15378"/>
        <dbReference type="ChEBI" id="CHEBI:30616"/>
        <dbReference type="ChEBI" id="CHEBI:58502"/>
        <dbReference type="ChEBI" id="CHEBI:456216"/>
        <dbReference type="EC" id="2.7.1.156"/>
    </reaction>
</comment>
<dbReference type="InterPro" id="IPR027417">
    <property type="entry name" value="P-loop_NTPase"/>
</dbReference>
<dbReference type="Pfam" id="PF02283">
    <property type="entry name" value="CobU"/>
    <property type="match status" value="1"/>
</dbReference>
<dbReference type="Gene3D" id="3.40.50.300">
    <property type="entry name" value="P-loop containing nucleotide triphosphate hydrolases"/>
    <property type="match status" value="1"/>
</dbReference>
<evidence type="ECO:0000256" key="15">
    <source>
        <dbReference type="ARBA" id="ARBA00023134"/>
    </source>
</evidence>
<evidence type="ECO:0000256" key="6">
    <source>
        <dbReference type="ARBA" id="ARBA00005159"/>
    </source>
</evidence>
<dbReference type="EMBL" id="CP024621">
    <property type="protein sequence ID" value="QHD49519.1"/>
    <property type="molecule type" value="Genomic_DNA"/>
</dbReference>
<accession>A0A857GJR1</accession>
<dbReference type="GO" id="GO:0005524">
    <property type="term" value="F:ATP binding"/>
    <property type="evidence" value="ECO:0007669"/>
    <property type="project" value="UniProtKB-KW"/>
</dbReference>
<dbReference type="UniPathway" id="UPA00148">
    <property type="reaction ID" value="UER00236"/>
</dbReference>
<keyword evidence="11" id="KW-0808">Transferase</keyword>
<keyword evidence="10" id="KW-0169">Cobalamin biosynthesis</keyword>
<dbReference type="EC" id="2.7.1.156" evidence="8"/>
<dbReference type="SUPFAM" id="SSF52540">
    <property type="entry name" value="P-loop containing nucleoside triphosphate hydrolases"/>
    <property type="match status" value="1"/>
</dbReference>
<evidence type="ECO:0000256" key="5">
    <source>
        <dbReference type="ARBA" id="ARBA00004692"/>
    </source>
</evidence>